<evidence type="ECO:0000256" key="3">
    <source>
        <dbReference type="ARBA" id="ARBA00022989"/>
    </source>
</evidence>
<feature type="transmembrane region" description="Helical" evidence="5">
    <location>
        <begin position="261"/>
        <end position="278"/>
    </location>
</feature>
<dbReference type="RefSeq" id="WP_119052174.1">
    <property type="nucleotide sequence ID" value="NZ_CP032157.1"/>
</dbReference>
<keyword evidence="4 5" id="KW-0472">Membrane</keyword>
<dbReference type="InterPro" id="IPR000620">
    <property type="entry name" value="EamA_dom"/>
</dbReference>
<gene>
    <name evidence="7" type="ORF">D3H65_20880</name>
</gene>
<feature type="transmembrane region" description="Helical" evidence="5">
    <location>
        <begin position="284"/>
        <end position="304"/>
    </location>
</feature>
<feature type="domain" description="EamA" evidence="6">
    <location>
        <begin position="22"/>
        <end position="151"/>
    </location>
</feature>
<keyword evidence="2 5" id="KW-0812">Transmembrane</keyword>
<evidence type="ECO:0000259" key="6">
    <source>
        <dbReference type="Pfam" id="PF00892"/>
    </source>
</evidence>
<accession>A0A3B7MTK1</accession>
<evidence type="ECO:0000256" key="5">
    <source>
        <dbReference type="SAM" id="Phobius"/>
    </source>
</evidence>
<protein>
    <submittedName>
        <fullName evidence="7">Drug/metabolite-transporting permease</fullName>
    </submittedName>
</protein>
<proteinExistence type="predicted"/>
<dbReference type="Proteomes" id="UP000263900">
    <property type="component" value="Chromosome"/>
</dbReference>
<feature type="transmembrane region" description="Helical" evidence="5">
    <location>
        <begin position="231"/>
        <end position="249"/>
    </location>
</feature>
<dbReference type="SUPFAM" id="SSF103481">
    <property type="entry name" value="Multidrug resistance efflux transporter EmrE"/>
    <property type="match status" value="2"/>
</dbReference>
<organism evidence="7 8">
    <name type="scientific">Paraflavitalea soli</name>
    <dbReference type="NCBI Taxonomy" id="2315862"/>
    <lineage>
        <taxon>Bacteria</taxon>
        <taxon>Pseudomonadati</taxon>
        <taxon>Bacteroidota</taxon>
        <taxon>Chitinophagia</taxon>
        <taxon>Chitinophagales</taxon>
        <taxon>Chitinophagaceae</taxon>
        <taxon>Paraflavitalea</taxon>
    </lineage>
</organism>
<name>A0A3B7MTK1_9BACT</name>
<dbReference type="PANTHER" id="PTHR32322:SF14">
    <property type="entry name" value="PROTEIN PAGO"/>
    <property type="match status" value="1"/>
</dbReference>
<keyword evidence="8" id="KW-1185">Reference proteome</keyword>
<comment type="subcellular location">
    <subcellularLocation>
        <location evidence="1">Membrane</location>
        <topology evidence="1">Multi-pass membrane protein</topology>
    </subcellularLocation>
</comment>
<feature type="transmembrane region" description="Helical" evidence="5">
    <location>
        <begin position="20"/>
        <end position="38"/>
    </location>
</feature>
<dbReference type="Pfam" id="PF00892">
    <property type="entry name" value="EamA"/>
    <property type="match status" value="2"/>
</dbReference>
<dbReference type="Gene3D" id="1.10.3730.20">
    <property type="match status" value="1"/>
</dbReference>
<dbReference type="InterPro" id="IPR037185">
    <property type="entry name" value="EmrE-like"/>
</dbReference>
<dbReference type="OrthoDB" id="9812547at2"/>
<keyword evidence="3 5" id="KW-1133">Transmembrane helix</keyword>
<dbReference type="KEGG" id="pseg:D3H65_20880"/>
<feature type="transmembrane region" description="Helical" evidence="5">
    <location>
        <begin position="164"/>
        <end position="183"/>
    </location>
</feature>
<dbReference type="EMBL" id="CP032157">
    <property type="protein sequence ID" value="AXY76296.1"/>
    <property type="molecule type" value="Genomic_DNA"/>
</dbReference>
<feature type="transmembrane region" description="Helical" evidence="5">
    <location>
        <begin position="195"/>
        <end position="219"/>
    </location>
</feature>
<evidence type="ECO:0000256" key="1">
    <source>
        <dbReference type="ARBA" id="ARBA00004141"/>
    </source>
</evidence>
<sequence>MTAPTNKAPFLQQRGTRFKALFALGMVCFFWGTTWIASRQGVKHMPALQLAGIRQSIGGLLYVIFFLSKGRAWPRGKEWGPIIILSLLNFALSNGLSTWGVKYISAGLGSIIAATFPLWIVIINLVTAKSKIPAKAVIGLLLGFTGVCVIFYEHLADFLDPEFRFGILLSLTASWTWAFGTLYTKQQAAAFNPYFSLGLQMLISGILTTIIAVAAGQTIPVQDIPWQSWTAIAYLATFGSVISFIAYLYALQNLPTEQASIYAYINPVVAVLLGSLLFNEKLTLFIIAGGAITLLGVHLINQAYRRNKGVRN</sequence>
<dbReference type="AlphaFoldDB" id="A0A3B7MTK1"/>
<evidence type="ECO:0000256" key="2">
    <source>
        <dbReference type="ARBA" id="ARBA00022692"/>
    </source>
</evidence>
<feature type="transmembrane region" description="Helical" evidence="5">
    <location>
        <begin position="103"/>
        <end position="125"/>
    </location>
</feature>
<dbReference type="GO" id="GO:0016020">
    <property type="term" value="C:membrane"/>
    <property type="evidence" value="ECO:0007669"/>
    <property type="project" value="UniProtKB-SubCell"/>
</dbReference>
<evidence type="ECO:0000313" key="7">
    <source>
        <dbReference type="EMBL" id="AXY76296.1"/>
    </source>
</evidence>
<feature type="domain" description="EamA" evidence="6">
    <location>
        <begin position="165"/>
        <end position="301"/>
    </location>
</feature>
<dbReference type="InterPro" id="IPR050638">
    <property type="entry name" value="AA-Vitamin_Transporters"/>
</dbReference>
<evidence type="ECO:0000256" key="4">
    <source>
        <dbReference type="ARBA" id="ARBA00023136"/>
    </source>
</evidence>
<feature type="transmembrane region" description="Helical" evidence="5">
    <location>
        <begin position="132"/>
        <end position="152"/>
    </location>
</feature>
<reference evidence="7 8" key="1">
    <citation type="submission" date="2018-09" db="EMBL/GenBank/DDBJ databases">
        <title>Genome sequencing of strain 6GH32-13.</title>
        <authorList>
            <person name="Weon H.-Y."/>
            <person name="Heo J."/>
            <person name="Kwon S.-W."/>
        </authorList>
    </citation>
    <scope>NUCLEOTIDE SEQUENCE [LARGE SCALE GENOMIC DNA]</scope>
    <source>
        <strain evidence="7 8">5GH32-13</strain>
    </source>
</reference>
<feature type="transmembrane region" description="Helical" evidence="5">
    <location>
        <begin position="79"/>
        <end position="97"/>
    </location>
</feature>
<dbReference type="PANTHER" id="PTHR32322">
    <property type="entry name" value="INNER MEMBRANE TRANSPORTER"/>
    <property type="match status" value="1"/>
</dbReference>
<feature type="transmembrane region" description="Helical" evidence="5">
    <location>
        <begin position="50"/>
        <end position="67"/>
    </location>
</feature>
<evidence type="ECO:0000313" key="8">
    <source>
        <dbReference type="Proteomes" id="UP000263900"/>
    </source>
</evidence>